<accession>M7T4E2</accession>
<keyword evidence="3" id="KW-1185">Reference proteome</keyword>
<dbReference type="EMBL" id="KB705642">
    <property type="protein sequence ID" value="EMR71482.1"/>
    <property type="molecule type" value="Genomic_DNA"/>
</dbReference>
<dbReference type="KEGG" id="ela:UCREL1_1491"/>
<feature type="chain" id="PRO_5004085532" evidence="1">
    <location>
        <begin position="23"/>
        <end position="123"/>
    </location>
</feature>
<organism evidence="2 3">
    <name type="scientific">Eutypa lata (strain UCR-EL1)</name>
    <name type="common">Grapevine dieback disease fungus</name>
    <name type="synonym">Eutypa armeniacae</name>
    <dbReference type="NCBI Taxonomy" id="1287681"/>
    <lineage>
        <taxon>Eukaryota</taxon>
        <taxon>Fungi</taxon>
        <taxon>Dikarya</taxon>
        <taxon>Ascomycota</taxon>
        <taxon>Pezizomycotina</taxon>
        <taxon>Sordariomycetes</taxon>
        <taxon>Xylariomycetidae</taxon>
        <taxon>Xylariales</taxon>
        <taxon>Diatrypaceae</taxon>
        <taxon>Eutypa</taxon>
    </lineage>
</organism>
<evidence type="ECO:0000256" key="1">
    <source>
        <dbReference type="SAM" id="SignalP"/>
    </source>
</evidence>
<protein>
    <submittedName>
        <fullName evidence="2">Uncharacterized protein</fullName>
    </submittedName>
</protein>
<dbReference type="Proteomes" id="UP000012174">
    <property type="component" value="Unassembled WGS sequence"/>
</dbReference>
<dbReference type="HOGENOM" id="CLU_2015268_0_0_1"/>
<name>M7T4E2_EUTLA</name>
<gene>
    <name evidence="2" type="ORF">UCREL1_1491</name>
</gene>
<dbReference type="OrthoDB" id="4601385at2759"/>
<evidence type="ECO:0000313" key="3">
    <source>
        <dbReference type="Proteomes" id="UP000012174"/>
    </source>
</evidence>
<sequence>MYNAKGLAMLIAGTCCLAPTLASKCVGNTYDLFVPAVAEQPLQCSGQLLGWGVEDGPGTSPCLAPVNATCAMVADQADGANCTINLYAGSGTCDKAFQVGLINCAATGSAYGVMFDHFDIVCI</sequence>
<dbReference type="AlphaFoldDB" id="M7T4E2"/>
<keyword evidence="1" id="KW-0732">Signal</keyword>
<feature type="signal peptide" evidence="1">
    <location>
        <begin position="1"/>
        <end position="22"/>
    </location>
</feature>
<reference evidence="3" key="1">
    <citation type="journal article" date="2013" name="Genome Announc.">
        <title>Draft genome sequence of the grapevine dieback fungus Eutypa lata UCR-EL1.</title>
        <authorList>
            <person name="Blanco-Ulate B."/>
            <person name="Rolshausen P.E."/>
            <person name="Cantu D."/>
        </authorList>
    </citation>
    <scope>NUCLEOTIDE SEQUENCE [LARGE SCALE GENOMIC DNA]</scope>
    <source>
        <strain evidence="3">UCR-EL1</strain>
    </source>
</reference>
<proteinExistence type="predicted"/>
<evidence type="ECO:0000313" key="2">
    <source>
        <dbReference type="EMBL" id="EMR71482.1"/>
    </source>
</evidence>